<protein>
    <submittedName>
        <fullName evidence="8">Putative camp receptor-like protein</fullName>
    </submittedName>
</protein>
<comment type="caution">
    <text evidence="8">The sequence shown here is derived from an EMBL/GenBank/DDBJ whole genome shotgun (WGS) entry which is preliminary data.</text>
</comment>
<feature type="region of interest" description="Disordered" evidence="5">
    <location>
        <begin position="381"/>
        <end position="424"/>
    </location>
</feature>
<organism evidence="8 9">
    <name type="scientific">Phaeomoniella chlamydospora</name>
    <name type="common">Phaeoacremonium chlamydosporum</name>
    <dbReference type="NCBI Taxonomy" id="158046"/>
    <lineage>
        <taxon>Eukaryota</taxon>
        <taxon>Fungi</taxon>
        <taxon>Dikarya</taxon>
        <taxon>Ascomycota</taxon>
        <taxon>Pezizomycotina</taxon>
        <taxon>Eurotiomycetes</taxon>
        <taxon>Chaetothyriomycetidae</taxon>
        <taxon>Phaeomoniellales</taxon>
        <taxon>Phaeomoniellaceae</taxon>
        <taxon>Phaeomoniella</taxon>
    </lineage>
</organism>
<comment type="subcellular location">
    <subcellularLocation>
        <location evidence="1">Membrane</location>
        <topology evidence="1">Multi-pass membrane protein</topology>
    </subcellularLocation>
</comment>
<feature type="transmembrane region" description="Helical" evidence="6">
    <location>
        <begin position="46"/>
        <end position="68"/>
    </location>
</feature>
<dbReference type="GO" id="GO:0007166">
    <property type="term" value="P:cell surface receptor signaling pathway"/>
    <property type="evidence" value="ECO:0007669"/>
    <property type="project" value="InterPro"/>
</dbReference>
<proteinExistence type="predicted"/>
<dbReference type="GO" id="GO:0007189">
    <property type="term" value="P:adenylate cyclase-activating G protein-coupled receptor signaling pathway"/>
    <property type="evidence" value="ECO:0007669"/>
    <property type="project" value="TreeGrafter"/>
</dbReference>
<evidence type="ECO:0000313" key="9">
    <source>
        <dbReference type="Proteomes" id="UP000053317"/>
    </source>
</evidence>
<feature type="domain" description="G-protein coupled receptors family 2 profile 2" evidence="7">
    <location>
        <begin position="11"/>
        <end position="363"/>
    </location>
</feature>
<evidence type="ECO:0000259" key="7">
    <source>
        <dbReference type="PROSITE" id="PS50261"/>
    </source>
</evidence>
<keyword evidence="9" id="KW-1185">Reference proteome</keyword>
<keyword evidence="2 6" id="KW-0812">Transmembrane</keyword>
<feature type="region of interest" description="Disordered" evidence="5">
    <location>
        <begin position="223"/>
        <end position="251"/>
    </location>
</feature>
<keyword evidence="4 6" id="KW-0472">Membrane</keyword>
<feature type="compositionally biased region" description="Basic and acidic residues" evidence="5">
    <location>
        <begin position="238"/>
        <end position="248"/>
    </location>
</feature>
<dbReference type="PANTHER" id="PTHR23112">
    <property type="entry name" value="G PROTEIN-COUPLED RECEPTOR 157-RELATED"/>
    <property type="match status" value="1"/>
</dbReference>
<evidence type="ECO:0000313" key="8">
    <source>
        <dbReference type="EMBL" id="KKY26432.1"/>
    </source>
</evidence>
<dbReference type="AlphaFoldDB" id="A0A0G2EUR8"/>
<dbReference type="PRINTS" id="PR02001">
    <property type="entry name" value="GCR1CAMPR"/>
</dbReference>
<evidence type="ECO:0000256" key="6">
    <source>
        <dbReference type="SAM" id="Phobius"/>
    </source>
</evidence>
<reference evidence="8 9" key="2">
    <citation type="submission" date="2015-05" db="EMBL/GenBank/DDBJ databases">
        <authorList>
            <person name="Morales-Cruz A."/>
            <person name="Amrine K.C."/>
            <person name="Cantu D."/>
        </authorList>
    </citation>
    <scope>NUCLEOTIDE SEQUENCE [LARGE SCALE GENOMIC DNA]</scope>
    <source>
        <strain evidence="8">UCRPC4</strain>
    </source>
</reference>
<dbReference type="Proteomes" id="UP000053317">
    <property type="component" value="Unassembled WGS sequence"/>
</dbReference>
<feature type="transmembrane region" description="Helical" evidence="6">
    <location>
        <begin position="116"/>
        <end position="138"/>
    </location>
</feature>
<feature type="transmembrane region" description="Helical" evidence="6">
    <location>
        <begin position="80"/>
        <end position="104"/>
    </location>
</feature>
<feature type="transmembrane region" description="Helical" evidence="6">
    <location>
        <begin position="20"/>
        <end position="39"/>
    </location>
</feature>
<evidence type="ECO:0000256" key="1">
    <source>
        <dbReference type="ARBA" id="ARBA00004141"/>
    </source>
</evidence>
<feature type="compositionally biased region" description="Polar residues" evidence="5">
    <location>
        <begin position="223"/>
        <end position="237"/>
    </location>
</feature>
<dbReference type="GO" id="GO:0005886">
    <property type="term" value="C:plasma membrane"/>
    <property type="evidence" value="ECO:0007669"/>
    <property type="project" value="TreeGrafter"/>
</dbReference>
<dbReference type="InterPro" id="IPR022343">
    <property type="entry name" value="GCR1-cAMP_receptor"/>
</dbReference>
<keyword evidence="3 6" id="KW-1133">Transmembrane helix</keyword>
<dbReference type="PANTHER" id="PTHR23112:SF0">
    <property type="entry name" value="TRANSMEMBRANE PROTEIN 116"/>
    <property type="match status" value="1"/>
</dbReference>
<dbReference type="Pfam" id="PF05462">
    <property type="entry name" value="Dicty_CAR"/>
    <property type="match status" value="1"/>
</dbReference>
<accession>A0A0G2EUR8</accession>
<sequence>MVLSDAQLNSLETTERAGSVLSLLGTTFIIVTFLSSRAFHKPVNRLVFYASLGNVLANVGTMISRSGILVGGGVCQFQGFLIQMFLPADAMWTLAMATNVYLTFFRKYDAQALRALEWKYFVICYGLPFLPAFAYFFIKTQKRGKVYGDAVLWCWVDIKWDYLRVALFYGPVWAMILITFAIYILTGKEIFQKRRALKEFSSSGEPSYIMSDNPFMSTKTTEVQVTSEPAPSGNSSEVEMKRDEENPGKARNGYDPYSVSIGFGAMPTPAPRAQSMAFGGGQGVERPRVPRPGGKDANKAALSYARVAVLFFAAILVTWVPSTINRVFTLVHPDVDSYPLNFLSALVLPLQGLWNAIIYIFTSMAACRSLWGDIKESLSSNTEKNRHLPPPGSQAPVSRTGTKRLYSRDGDSTETESTKGFARS</sequence>
<dbReference type="EMBL" id="LCWF01000035">
    <property type="protein sequence ID" value="KKY26432.1"/>
    <property type="molecule type" value="Genomic_DNA"/>
</dbReference>
<dbReference type="Gene3D" id="1.20.1070.10">
    <property type="entry name" value="Rhodopsin 7-helix transmembrane proteins"/>
    <property type="match status" value="1"/>
</dbReference>
<dbReference type="PROSITE" id="PS50261">
    <property type="entry name" value="G_PROTEIN_RECEP_F2_4"/>
    <property type="match status" value="1"/>
</dbReference>
<evidence type="ECO:0000256" key="5">
    <source>
        <dbReference type="SAM" id="MobiDB-lite"/>
    </source>
</evidence>
<dbReference type="InterPro" id="IPR017981">
    <property type="entry name" value="GPCR_2-like_7TM"/>
</dbReference>
<gene>
    <name evidence="8" type="ORF">UCRPC4_g01451</name>
</gene>
<name>A0A0G2EUR8_PHACM</name>
<dbReference type="GO" id="GO:0004930">
    <property type="term" value="F:G protein-coupled receptor activity"/>
    <property type="evidence" value="ECO:0007669"/>
    <property type="project" value="TreeGrafter"/>
</dbReference>
<feature type="transmembrane region" description="Helical" evidence="6">
    <location>
        <begin position="166"/>
        <end position="185"/>
    </location>
</feature>
<evidence type="ECO:0000256" key="2">
    <source>
        <dbReference type="ARBA" id="ARBA00022692"/>
    </source>
</evidence>
<dbReference type="OrthoDB" id="18453at2759"/>
<feature type="transmembrane region" description="Helical" evidence="6">
    <location>
        <begin position="340"/>
        <end position="361"/>
    </location>
</feature>
<keyword evidence="8" id="KW-0675">Receptor</keyword>
<evidence type="ECO:0000256" key="3">
    <source>
        <dbReference type="ARBA" id="ARBA00022989"/>
    </source>
</evidence>
<feature type="transmembrane region" description="Helical" evidence="6">
    <location>
        <begin position="301"/>
        <end position="320"/>
    </location>
</feature>
<dbReference type="SUPFAM" id="SSF81321">
    <property type="entry name" value="Family A G protein-coupled receptor-like"/>
    <property type="match status" value="1"/>
</dbReference>
<reference evidence="8 9" key="1">
    <citation type="submission" date="2015-05" db="EMBL/GenBank/DDBJ databases">
        <title>Distinctive expansion of gene families associated with plant cell wall degradation and secondary metabolism in the genomes of grapevine trunk pathogens.</title>
        <authorList>
            <person name="Lawrence D.P."/>
            <person name="Travadon R."/>
            <person name="Rolshausen P.E."/>
            <person name="Baumgartner K."/>
        </authorList>
    </citation>
    <scope>NUCLEOTIDE SEQUENCE [LARGE SCALE GENOMIC DNA]</scope>
    <source>
        <strain evidence="8">UCRPC4</strain>
    </source>
</reference>
<evidence type="ECO:0000256" key="4">
    <source>
        <dbReference type="ARBA" id="ARBA00023136"/>
    </source>
</evidence>